<dbReference type="PANTHER" id="PTHR36434">
    <property type="entry name" value="MEMBRANE PROTEASE YUGP-RELATED"/>
    <property type="match status" value="1"/>
</dbReference>
<dbReference type="KEGG" id="sac:SACOL1500"/>
<dbReference type="PANTHER" id="PTHR36434:SF1">
    <property type="entry name" value="MEMBRANE PROTEASE YUGP-RELATED"/>
    <property type="match status" value="1"/>
</dbReference>
<feature type="transmembrane region" description="Helical" evidence="1">
    <location>
        <begin position="6"/>
        <end position="24"/>
    </location>
</feature>
<feature type="transmembrane region" description="Helical" evidence="1">
    <location>
        <begin position="205"/>
        <end position="229"/>
    </location>
</feature>
<evidence type="ECO:0000313" key="3">
    <source>
        <dbReference type="Proteomes" id="UP000000530"/>
    </source>
</evidence>
<dbReference type="HOGENOM" id="CLU_084406_0_0_9"/>
<sequence length="235" mass="25562">MSLLSSIFTMIIYFVILMVLPLWAQHKVKSNYEKYSQVRSTSGKTGREVALEILHANGIYDVEVVKGEGFLTDHYDPKKKVVSLSPANYDRPSVAGTAIAAHEVGHAIQDHQGYWFLRFRAALVPVANLGSSLSYMIIMLGIILTAIGSAFGSTALWIGAGLMSLAVLFSIVTLPVEFDASSRAMKQITALNIVNEKEYKHARKVLSAAAMTYVAATAVAVAELVRIILIARSSD</sequence>
<keyword evidence="1" id="KW-0812">Transmembrane</keyword>
<dbReference type="Pfam" id="PF04298">
    <property type="entry name" value="Zn_peptidase_2"/>
    <property type="match status" value="1"/>
</dbReference>
<evidence type="ECO:0000256" key="1">
    <source>
        <dbReference type="SAM" id="Phobius"/>
    </source>
</evidence>
<organism evidence="2 3">
    <name type="scientific">Staphylococcus aureus (strain COL)</name>
    <dbReference type="NCBI Taxonomy" id="93062"/>
    <lineage>
        <taxon>Bacteria</taxon>
        <taxon>Bacillati</taxon>
        <taxon>Bacillota</taxon>
        <taxon>Bacilli</taxon>
        <taxon>Bacillales</taxon>
        <taxon>Staphylococcaceae</taxon>
        <taxon>Staphylococcus</taxon>
    </lineage>
</organism>
<dbReference type="EMBL" id="CP000046">
    <property type="protein sequence ID" value="AAW36695.1"/>
    <property type="molecule type" value="Genomic_DNA"/>
</dbReference>
<proteinExistence type="predicted"/>
<feature type="transmembrane region" description="Helical" evidence="1">
    <location>
        <begin position="126"/>
        <end position="148"/>
    </location>
</feature>
<feature type="transmembrane region" description="Helical" evidence="1">
    <location>
        <begin position="154"/>
        <end position="176"/>
    </location>
</feature>
<dbReference type="InterPro" id="IPR007395">
    <property type="entry name" value="Zn_peptidase_2"/>
</dbReference>
<name>A0A0H2WX47_STAAC</name>
<dbReference type="Proteomes" id="UP000000530">
    <property type="component" value="Chromosome"/>
</dbReference>
<gene>
    <name evidence="2" type="ordered locus">SACOL1500</name>
</gene>
<reference evidence="2 3" key="1">
    <citation type="journal article" date="2005" name="J. Bacteriol.">
        <title>Insights on evolution of virulence and resistance from the complete genome analysis of an early methicillin-resistant Staphylococcus aureus strain and a biofilm-producing methicillin-resistant Staphylococcus epidermidis strain.</title>
        <authorList>
            <person name="Gill S.R."/>
            <person name="Fouts D.E."/>
            <person name="Archer G.L."/>
            <person name="Mongodin E.F."/>
            <person name="Deboy R.T."/>
            <person name="Ravel J."/>
            <person name="Paulsen I.T."/>
            <person name="Kolonay J.F."/>
            <person name="Brinkac L."/>
            <person name="Beanan M."/>
            <person name="Dodson R.J."/>
            <person name="Daugherty S.C."/>
            <person name="Madupu R."/>
            <person name="Angiuoli S.V."/>
            <person name="Durkin A.S."/>
            <person name="Haft D.H."/>
            <person name="Vamathevan J."/>
            <person name="Khouri H."/>
            <person name="Utterback T."/>
            <person name="Lee C."/>
            <person name="Dimitrov G."/>
            <person name="Jiang L."/>
            <person name="Qin H."/>
            <person name="Weidman J."/>
            <person name="Tran K."/>
            <person name="Kang K."/>
            <person name="Hance I.R."/>
            <person name="Nelson K.E."/>
            <person name="Fraser C.M."/>
        </authorList>
    </citation>
    <scope>NUCLEOTIDE SEQUENCE [LARGE SCALE GENOMIC DNA]</scope>
    <source>
        <strain evidence="2 3">COL</strain>
    </source>
</reference>
<keyword evidence="1" id="KW-1133">Transmembrane helix</keyword>
<protein>
    <recommendedName>
        <fullName evidence="4">Zinc metallopeptidase</fullName>
    </recommendedName>
</protein>
<accession>A0A0H2WX47</accession>
<evidence type="ECO:0008006" key="4">
    <source>
        <dbReference type="Google" id="ProtNLM"/>
    </source>
</evidence>
<evidence type="ECO:0000313" key="2">
    <source>
        <dbReference type="EMBL" id="AAW36695.1"/>
    </source>
</evidence>
<keyword evidence="1" id="KW-0472">Membrane</keyword>
<dbReference type="AlphaFoldDB" id="A0A0H2WX47"/>